<evidence type="ECO:0000256" key="9">
    <source>
        <dbReference type="ARBA" id="ARBA00023136"/>
    </source>
</evidence>
<dbReference type="RefSeq" id="WP_174946628.1">
    <property type="nucleotide sequence ID" value="NZ_CABVQS010000023.1"/>
</dbReference>
<keyword evidence="7" id="KW-0406">Ion transport</keyword>
<sequence>MSSPFAARPTRGRLALACAAAFAWPAAHAASTDDARGVTARGGVERAADVSAPASAVATVPPAQAAGDTLTAVSVTAQRQPVDPDTPAVVTSITREQIESHTNVTTEDALKYAPNLMVRKRYIGDRNSVFAGRDFNELQSARGLVYADGVLLSNLLGSSYAYPPRWSLIPPDDIARVDVLYGPFSALYPGNSIGSTVLLTTRRPDKLEASLSTQFFTQRYHDGYGFADSFGGNHQTARIANRVGRFWFALSLDRLENNGQPMQYASPNSAYNPKLGAAVPVTGAATDIGPNGKPRTIVGAQTIERTEQLNETVRMGYAFTDHVDATLTLGHWENHYRQHGEIFLHDAAGNPVYGGNVSMGGRNMTVAPNAFAPQRGDQENWLYALGLNGRLDSGWRLSGVVSAYDVSRDVQRSASTVQGGAGTLFQGDGTGWRTLDLKAEAAEVKGHTFTFGYHYDHYFLRNVTYNTADWLAGPTTSLSSVYRGDTRTQALFGQDAWRFAPGWLATLGLRYERWDAYGGALGNATGTLGYADRGANALSPKVAVQWDATDVWRFRLSFATGTRFPTVGELFQGTISNNAIVNNPNRFDEHWLASVGVRYSGRQFNTLDNSDVNPDVYGGTSSFTVVDLKARYRFDRHWTASLGIDNLTDRRYYVFHPYPGRTFYGELKWSL</sequence>
<feature type="chain" id="PRO_5026838819" evidence="13">
    <location>
        <begin position="30"/>
        <end position="671"/>
    </location>
</feature>
<keyword evidence="5" id="KW-0812">Transmembrane</keyword>
<dbReference type="Pfam" id="PF00593">
    <property type="entry name" value="TonB_dep_Rec_b-barrel"/>
    <property type="match status" value="2"/>
</dbReference>
<dbReference type="AlphaFoldDB" id="A0A6P3ABS4"/>
<dbReference type="GO" id="GO:0015344">
    <property type="term" value="F:siderophore uptake transmembrane transporter activity"/>
    <property type="evidence" value="ECO:0007669"/>
    <property type="project" value="TreeGrafter"/>
</dbReference>
<comment type="similarity">
    <text evidence="2 12">Belongs to the TonB-dependent receptor family.</text>
</comment>
<evidence type="ECO:0000256" key="6">
    <source>
        <dbReference type="ARBA" id="ARBA00022729"/>
    </source>
</evidence>
<keyword evidence="11" id="KW-0998">Cell outer membrane</keyword>
<dbReference type="InterPro" id="IPR037066">
    <property type="entry name" value="Plug_dom_sf"/>
</dbReference>
<feature type="domain" description="TonB-dependent receptor-like beta-barrel" evidence="14">
    <location>
        <begin position="362"/>
        <end position="585"/>
    </location>
</feature>
<dbReference type="InterPro" id="IPR039426">
    <property type="entry name" value="TonB-dep_rcpt-like"/>
</dbReference>
<comment type="subcellular location">
    <subcellularLocation>
        <location evidence="1">Cell outer membrane</location>
        <topology evidence="1">Multi-pass membrane protein</topology>
    </subcellularLocation>
</comment>
<dbReference type="InterPro" id="IPR036942">
    <property type="entry name" value="Beta-barrel_TonB_sf"/>
</dbReference>
<keyword evidence="8 12" id="KW-0798">TonB box</keyword>
<dbReference type="Gene3D" id="2.40.170.20">
    <property type="entry name" value="TonB-dependent receptor, beta-barrel domain"/>
    <property type="match status" value="2"/>
</dbReference>
<evidence type="ECO:0000256" key="2">
    <source>
        <dbReference type="ARBA" id="ARBA00009810"/>
    </source>
</evidence>
<feature type="signal peptide" evidence="13">
    <location>
        <begin position="1"/>
        <end position="29"/>
    </location>
</feature>
<dbReference type="Gene3D" id="2.170.130.10">
    <property type="entry name" value="TonB-dependent receptor, plug domain"/>
    <property type="match status" value="1"/>
</dbReference>
<organism evidence="16 17">
    <name type="scientific">Burkholderia contaminans</name>
    <dbReference type="NCBI Taxonomy" id="488447"/>
    <lineage>
        <taxon>Bacteria</taxon>
        <taxon>Pseudomonadati</taxon>
        <taxon>Pseudomonadota</taxon>
        <taxon>Betaproteobacteria</taxon>
        <taxon>Burkholderiales</taxon>
        <taxon>Burkholderiaceae</taxon>
        <taxon>Burkholderia</taxon>
        <taxon>Burkholderia cepacia complex</taxon>
    </lineage>
</organism>
<evidence type="ECO:0000256" key="1">
    <source>
        <dbReference type="ARBA" id="ARBA00004571"/>
    </source>
</evidence>
<dbReference type="GO" id="GO:0044718">
    <property type="term" value="P:siderophore transmembrane transport"/>
    <property type="evidence" value="ECO:0007669"/>
    <property type="project" value="TreeGrafter"/>
</dbReference>
<dbReference type="Pfam" id="PF07715">
    <property type="entry name" value="Plug"/>
    <property type="match status" value="1"/>
</dbReference>
<gene>
    <name evidence="16" type="ORF">BCO71033_04828</name>
</gene>
<evidence type="ECO:0000256" key="7">
    <source>
        <dbReference type="ARBA" id="ARBA00023065"/>
    </source>
</evidence>
<dbReference type="InterPro" id="IPR012910">
    <property type="entry name" value="Plug_dom"/>
</dbReference>
<evidence type="ECO:0000256" key="11">
    <source>
        <dbReference type="ARBA" id="ARBA00023237"/>
    </source>
</evidence>
<dbReference type="InterPro" id="IPR000531">
    <property type="entry name" value="Beta-barrel_TonB"/>
</dbReference>
<dbReference type="GO" id="GO:0009279">
    <property type="term" value="C:cell outer membrane"/>
    <property type="evidence" value="ECO:0007669"/>
    <property type="project" value="UniProtKB-SubCell"/>
</dbReference>
<feature type="domain" description="TonB-dependent receptor plug" evidence="15">
    <location>
        <begin position="85"/>
        <end position="195"/>
    </location>
</feature>
<keyword evidence="4" id="KW-1134">Transmembrane beta strand</keyword>
<keyword evidence="3" id="KW-0813">Transport</keyword>
<feature type="domain" description="TonB-dependent receptor-like beta-barrel" evidence="14">
    <location>
        <begin position="591"/>
        <end position="647"/>
    </location>
</feature>
<keyword evidence="10 16" id="KW-0675">Receptor</keyword>
<name>A0A6P3ABS4_9BURK</name>
<evidence type="ECO:0000256" key="4">
    <source>
        <dbReference type="ARBA" id="ARBA00022452"/>
    </source>
</evidence>
<evidence type="ECO:0000256" key="10">
    <source>
        <dbReference type="ARBA" id="ARBA00023170"/>
    </source>
</evidence>
<reference evidence="16 17" key="1">
    <citation type="submission" date="2019-09" db="EMBL/GenBank/DDBJ databases">
        <authorList>
            <person name="Depoorter E."/>
        </authorList>
    </citation>
    <scope>NUCLEOTIDE SEQUENCE [LARGE SCALE GENOMIC DNA]</scope>
    <source>
        <strain evidence="16">R-71033</strain>
    </source>
</reference>
<evidence type="ECO:0000256" key="13">
    <source>
        <dbReference type="SAM" id="SignalP"/>
    </source>
</evidence>
<evidence type="ECO:0000256" key="3">
    <source>
        <dbReference type="ARBA" id="ARBA00022448"/>
    </source>
</evidence>
<dbReference type="EMBL" id="CABVQS010000023">
    <property type="protein sequence ID" value="VWD44293.1"/>
    <property type="molecule type" value="Genomic_DNA"/>
</dbReference>
<dbReference type="SUPFAM" id="SSF56935">
    <property type="entry name" value="Porins"/>
    <property type="match status" value="1"/>
</dbReference>
<protein>
    <submittedName>
        <fullName evidence="16">TonB-dependent receptor</fullName>
    </submittedName>
</protein>
<evidence type="ECO:0000259" key="15">
    <source>
        <dbReference type="Pfam" id="PF07715"/>
    </source>
</evidence>
<evidence type="ECO:0000256" key="12">
    <source>
        <dbReference type="RuleBase" id="RU003357"/>
    </source>
</evidence>
<evidence type="ECO:0000256" key="8">
    <source>
        <dbReference type="ARBA" id="ARBA00023077"/>
    </source>
</evidence>
<evidence type="ECO:0000313" key="16">
    <source>
        <dbReference type="EMBL" id="VWD44293.1"/>
    </source>
</evidence>
<dbReference type="PANTHER" id="PTHR30069:SF53">
    <property type="entry name" value="COLICIN I RECEPTOR-RELATED"/>
    <property type="match status" value="1"/>
</dbReference>
<accession>A0A6P3ABS4</accession>
<dbReference type="PANTHER" id="PTHR30069">
    <property type="entry name" value="TONB-DEPENDENT OUTER MEMBRANE RECEPTOR"/>
    <property type="match status" value="1"/>
</dbReference>
<evidence type="ECO:0000259" key="14">
    <source>
        <dbReference type="Pfam" id="PF00593"/>
    </source>
</evidence>
<evidence type="ECO:0000313" key="17">
    <source>
        <dbReference type="Proteomes" id="UP000494109"/>
    </source>
</evidence>
<evidence type="ECO:0000256" key="5">
    <source>
        <dbReference type="ARBA" id="ARBA00022692"/>
    </source>
</evidence>
<keyword evidence="6 13" id="KW-0732">Signal</keyword>
<keyword evidence="9 12" id="KW-0472">Membrane</keyword>
<proteinExistence type="inferred from homology"/>
<dbReference type="Proteomes" id="UP000494109">
    <property type="component" value="Unassembled WGS sequence"/>
</dbReference>